<accession>A0A0D3JVU4</accession>
<dbReference type="Proteomes" id="UP000013827">
    <property type="component" value="Unassembled WGS sequence"/>
</dbReference>
<sequence>MTLADEIERSGAFRDVIRASNRQESEIARLRDAFAAKSNRGERKLKLYHGTSLDAALRIESQGFQASATGCLGPGVYLARADKALRFAQEGGRHGGAEGGLVEVLVRFKNPKFVAADDDTWQAEGYDACRAEETSASQNMEWCVLHPSHTRPNFRVAVLLKYRSNAHDVVEGTYADDPGPIGSLRKLLGGR</sequence>
<organism evidence="1 2">
    <name type="scientific">Emiliania huxleyi (strain CCMP1516)</name>
    <dbReference type="NCBI Taxonomy" id="280463"/>
    <lineage>
        <taxon>Eukaryota</taxon>
        <taxon>Haptista</taxon>
        <taxon>Haptophyta</taxon>
        <taxon>Prymnesiophyceae</taxon>
        <taxon>Isochrysidales</taxon>
        <taxon>Noelaerhabdaceae</taxon>
        <taxon>Emiliania</taxon>
    </lineage>
</organism>
<evidence type="ECO:0000313" key="2">
    <source>
        <dbReference type="Proteomes" id="UP000013827"/>
    </source>
</evidence>
<dbReference type="PaxDb" id="2903-EOD27629"/>
<dbReference type="RefSeq" id="XP_005780058.1">
    <property type="nucleotide sequence ID" value="XM_005780001.1"/>
</dbReference>
<protein>
    <recommendedName>
        <fullName evidence="3">PARP</fullName>
    </recommendedName>
</protein>
<dbReference type="GeneID" id="17273173"/>
<dbReference type="EnsemblProtists" id="EOD27629">
    <property type="protein sequence ID" value="EOD27629"/>
    <property type="gene ID" value="EMIHUDRAFT_235497"/>
</dbReference>
<evidence type="ECO:0000313" key="1">
    <source>
        <dbReference type="EnsemblProtists" id="EOD27629"/>
    </source>
</evidence>
<keyword evidence="2" id="KW-1185">Reference proteome</keyword>
<dbReference type="KEGG" id="ehx:EMIHUDRAFT_235497"/>
<dbReference type="GO" id="GO:0005737">
    <property type="term" value="C:cytoplasm"/>
    <property type="evidence" value="ECO:0007669"/>
    <property type="project" value="TreeGrafter"/>
</dbReference>
<name>A0A0D3JVU4_EMIH1</name>
<dbReference type="AlphaFoldDB" id="A0A0D3JVU4"/>
<reference evidence="1" key="2">
    <citation type="submission" date="2024-10" db="UniProtKB">
        <authorList>
            <consortium name="EnsemblProtists"/>
        </authorList>
    </citation>
    <scope>IDENTIFICATION</scope>
</reference>
<reference evidence="2" key="1">
    <citation type="journal article" date="2013" name="Nature">
        <title>Pan genome of the phytoplankton Emiliania underpins its global distribution.</title>
        <authorList>
            <person name="Read B.A."/>
            <person name="Kegel J."/>
            <person name="Klute M.J."/>
            <person name="Kuo A."/>
            <person name="Lefebvre S.C."/>
            <person name="Maumus F."/>
            <person name="Mayer C."/>
            <person name="Miller J."/>
            <person name="Monier A."/>
            <person name="Salamov A."/>
            <person name="Young J."/>
            <person name="Aguilar M."/>
            <person name="Claverie J.M."/>
            <person name="Frickenhaus S."/>
            <person name="Gonzalez K."/>
            <person name="Herman E.K."/>
            <person name="Lin Y.C."/>
            <person name="Napier J."/>
            <person name="Ogata H."/>
            <person name="Sarno A.F."/>
            <person name="Shmutz J."/>
            <person name="Schroeder D."/>
            <person name="de Vargas C."/>
            <person name="Verret F."/>
            <person name="von Dassow P."/>
            <person name="Valentin K."/>
            <person name="Van de Peer Y."/>
            <person name="Wheeler G."/>
            <person name="Dacks J.B."/>
            <person name="Delwiche C.F."/>
            <person name="Dyhrman S.T."/>
            <person name="Glockner G."/>
            <person name="John U."/>
            <person name="Richards T."/>
            <person name="Worden A.Z."/>
            <person name="Zhang X."/>
            <person name="Grigoriev I.V."/>
            <person name="Allen A.E."/>
            <person name="Bidle K."/>
            <person name="Borodovsky M."/>
            <person name="Bowler C."/>
            <person name="Brownlee C."/>
            <person name="Cock J.M."/>
            <person name="Elias M."/>
            <person name="Gladyshev V.N."/>
            <person name="Groth M."/>
            <person name="Guda C."/>
            <person name="Hadaegh A."/>
            <person name="Iglesias-Rodriguez M.D."/>
            <person name="Jenkins J."/>
            <person name="Jones B.M."/>
            <person name="Lawson T."/>
            <person name="Leese F."/>
            <person name="Lindquist E."/>
            <person name="Lobanov A."/>
            <person name="Lomsadze A."/>
            <person name="Malik S.B."/>
            <person name="Marsh M.E."/>
            <person name="Mackinder L."/>
            <person name="Mock T."/>
            <person name="Mueller-Roeber B."/>
            <person name="Pagarete A."/>
            <person name="Parker M."/>
            <person name="Probert I."/>
            <person name="Quesneville H."/>
            <person name="Raines C."/>
            <person name="Rensing S.A."/>
            <person name="Riano-Pachon D.M."/>
            <person name="Richier S."/>
            <person name="Rokitta S."/>
            <person name="Shiraiwa Y."/>
            <person name="Soanes D.M."/>
            <person name="van der Giezen M."/>
            <person name="Wahlund T.M."/>
            <person name="Williams B."/>
            <person name="Wilson W."/>
            <person name="Wolfe G."/>
            <person name="Wurch L.L."/>
        </authorList>
    </citation>
    <scope>NUCLEOTIDE SEQUENCE</scope>
</reference>
<dbReference type="PANTHER" id="PTHR36542">
    <property type="entry name" value="GIG2-LIKE PROTEIN DRED-RELATED"/>
    <property type="match status" value="1"/>
</dbReference>
<dbReference type="SUPFAM" id="SSF56399">
    <property type="entry name" value="ADP-ribosylation"/>
    <property type="match status" value="1"/>
</dbReference>
<evidence type="ECO:0008006" key="3">
    <source>
        <dbReference type="Google" id="ProtNLM"/>
    </source>
</evidence>
<proteinExistence type="predicted"/>
<dbReference type="Gene3D" id="3.90.228.10">
    <property type="match status" value="1"/>
</dbReference>
<dbReference type="HOGENOM" id="CLU_1423900_0_0_1"/>